<evidence type="ECO:0000256" key="1">
    <source>
        <dbReference type="RuleBase" id="RU364085"/>
    </source>
</evidence>
<keyword evidence="1" id="KW-0472">Membrane</keyword>
<feature type="transmembrane region" description="Helical" evidence="1">
    <location>
        <begin position="64"/>
        <end position="83"/>
    </location>
</feature>
<comment type="function">
    <text evidence="1">Involved in protein precursor import into chloroplasts. May be part of an intermediate translocation complex acting as a protein-conducting channel at the inner envelope.</text>
</comment>
<name>A0A1U7AFG6_9MONI</name>
<keyword evidence="1" id="KW-1133">Transmembrane helix</keyword>
<comment type="similarity">
    <text evidence="1">Belongs to the TIC214 family.</text>
</comment>
<gene>
    <name evidence="2" type="primary">ycf1</name>
    <name evidence="1" type="synonym">TIC214</name>
</gene>
<dbReference type="Pfam" id="PF05758">
    <property type="entry name" value="Ycf1"/>
    <property type="match status" value="3"/>
</dbReference>
<sequence length="1640" mass="192178">MNPSLLFGFYYGFLSTLPIGPSQILCINSFLLWGNFSGIAALIGSMTGQLLVLLSVFFSPIYLWISRPNLVTLVILPYVFLLWSRTKDLPEYQALRHAQSIHDLKVASTFSNSLVLESFNPILLPNATLARLIYLVMFRHSNNVTFLMSSFSGLLVGHLLLGQLSRLSMHRVEKDSPILYIPLKRVMYKTFSIVLFITMLLYLGRSPVPFVTRKFEDELIKYDKTCLDLPDSTRWLCDPWPISFFDPHRMNRPMRHRPISRISHQSDVKRRVSTCFFAERIIDSKLRLVFAYSPGLSIFEKQLIKSLEDSDVSSSILSLHQKWIRDHLNKRENLYNELKDRIKHLKDRCVFSQVIEKKTRSKIEDGMEVPKIYDPLMSQLHRVRVPNSRSFLAICETAMPILKTYKNFTGLINRGNKIETRVLDKQKNFINNKIPLPWEPLSPEAPEIYEFVFDKLIPNEQKLDSLELRNILQAINNFHPSVTWEDIFKLLPTDRALFFIYFEDICRNPIDVFPVNASSTSLKNKEVPSRRDCRRKICLNHRIEDLERDLFRNTQFINDSRFDIPGIDSDIRNKKLRNLAINFGKTGLRSAKLLKRYSKSSDFRRRLIKGSMRARRRKTIISRMLQGKTHSPFLMRWMEKPVFVSLWGKSSTEWDPEVAITRTGTSLQVEQVSIAPSPQKSFGRSKYERLNLAARLDMGSIHTGRGLLLVLQSNFRRYVKLPLLIILKNIGRILCFQVPEWGEDRIDLCRESHVICSYDGEEFSEDRFPGRRLKEGVQIKILFPFQLKPWHRKGRRSFNKKRITNKLIKPEVSSNYIDVKQLKMERIQFSYLTAWGFQTDVPFGTPKKDPSFWNPIRKRIVKTLKKKIALRIKRVSRFINNLIEFMQFGQTIPNLFLRIQGVKRTDKTSNVEEKGPTDVSSRIKKEKALASHDAINQEVKTKLNTLSCNIQSVSTDTKILVGYIDDEFKLDTQSKIVISPFRNATSDDSIRNDREKLRNIKEMYIPELRNTNISRSFRSEIEFLTIWYKLLDFRTWVAKTNNNCVSSARKIISKRIFEINAYSEIGFEALKAHLVRIVSGIAQIHGKTQQSNLDVSNQQATLLGINNNSSTGFLSQAYVFDRVWSISLRDRMNLTIFLKNEVSGKRFDKNTNNISNYEVKYFEDVPALNLHKYSFINEIIKKYGRDWGFLKLIYTLNTNDWKIWLDSLDRYNLPIKTWSQISPKKWKNFIDRKKKSKWVDASVPDEENYYWFKRRAENHSIYAENSLLRDQIMNLGKQRECDNLLHSFADFLRDTDVQEFATRQNAIGRESRSINRLREIDKEKKKGVIIGPAIFNSRRKWNVKLALVPQMIVPDSAETYRNETTFIPPNKSVPIEVYETLSGSRSNEEFSAVLPLNKFLNGKSEIRKRRFAAIHSFRPKRRWKFRPKLLERNSEKLRELASIIHVMGNPESILAFIEDTDLEPNLLNLIIERGKSKLLNHLFFNAYSRRTKVLTDQILMHKMISTLPKFRNKFREIFGKNRFDEFFLCLSKKERDREGVHPIFYNVEDLLSSRCRRQLRFLEYFSISSYVDFSNYVSDFVPLEDTRIKGYESPIKVQQIKRLLWPTHRLEELACVNRFLFGATDGSRSATFRMKMYFDT</sequence>
<keyword evidence="1 2" id="KW-0934">Plastid</keyword>
<dbReference type="PANTHER" id="PTHR33163">
    <property type="entry name" value="PROTEIN TIC 214-RELATED"/>
    <property type="match status" value="1"/>
</dbReference>
<dbReference type="PANTHER" id="PTHR33163:SF40">
    <property type="entry name" value="PROTEIN TIC 214"/>
    <property type="match status" value="1"/>
</dbReference>
<keyword evidence="1" id="KW-1001">Plastid inner membrane</keyword>
<dbReference type="EMBL" id="KU764518">
    <property type="protein sequence ID" value="AOV84671.1"/>
    <property type="molecule type" value="Genomic_DNA"/>
</dbReference>
<organism evidence="2">
    <name type="scientific">Actinostachys pennula</name>
    <dbReference type="NCBI Taxonomy" id="148577"/>
    <lineage>
        <taxon>Eukaryota</taxon>
        <taxon>Viridiplantae</taxon>
        <taxon>Streptophyta</taxon>
        <taxon>Embryophyta</taxon>
        <taxon>Tracheophyta</taxon>
        <taxon>Polypodiopsida</taxon>
        <taxon>Polypodiidae</taxon>
        <taxon>Schizaeales</taxon>
        <taxon>Schizaeaceae</taxon>
        <taxon>Actinostachys</taxon>
    </lineage>
</organism>
<keyword evidence="1" id="KW-0653">Protein transport</keyword>
<reference evidence="2" key="1">
    <citation type="submission" date="2016-02" db="EMBL/GenBank/DDBJ databases">
        <title>Phylogenomics of the Schizaeales.</title>
        <authorList>
            <person name="Labiak P.H."/>
            <person name="Karol K.G."/>
        </authorList>
    </citation>
    <scope>NUCLEOTIDE SEQUENCE</scope>
</reference>
<feature type="transmembrane region" description="Helical" evidence="1">
    <location>
        <begin position="6"/>
        <end position="27"/>
    </location>
</feature>
<dbReference type="GO" id="GO:0015031">
    <property type="term" value="P:protein transport"/>
    <property type="evidence" value="ECO:0007669"/>
    <property type="project" value="UniProtKB-KW"/>
</dbReference>
<feature type="transmembrane region" description="Helical" evidence="1">
    <location>
        <begin position="186"/>
        <end position="204"/>
    </location>
</feature>
<protein>
    <recommendedName>
        <fullName evidence="1">Protein TIC 214</fullName>
    </recommendedName>
    <alternativeName>
        <fullName evidence="1">Translocon at the inner envelope membrane of chloroplasts 214</fullName>
    </alternativeName>
</protein>
<geneLocation type="chloroplast" evidence="2"/>
<proteinExistence type="inferred from homology"/>
<keyword evidence="1 2" id="KW-0150">Chloroplast</keyword>
<dbReference type="GO" id="GO:0009706">
    <property type="term" value="C:chloroplast inner membrane"/>
    <property type="evidence" value="ECO:0007669"/>
    <property type="project" value="UniProtKB-SubCell"/>
</dbReference>
<keyword evidence="1" id="KW-0812">Transmembrane</keyword>
<evidence type="ECO:0000313" key="2">
    <source>
        <dbReference type="EMBL" id="AOV84671.1"/>
    </source>
</evidence>
<accession>A0A1U7AFG6</accession>
<comment type="subcellular location">
    <subcellularLocation>
        <location evidence="1">Plastid</location>
        <location evidence="1">Chloroplast inner membrane</location>
    </subcellularLocation>
</comment>
<dbReference type="InterPro" id="IPR008896">
    <property type="entry name" value="TIC214"/>
</dbReference>
<keyword evidence="1" id="KW-0813">Transport</keyword>
<comment type="subunit">
    <text evidence="1">Part of the Tic complex.</text>
</comment>
<feature type="transmembrane region" description="Helical" evidence="1">
    <location>
        <begin position="39"/>
        <end position="58"/>
    </location>
</feature>
<feature type="transmembrane region" description="Helical" evidence="1">
    <location>
        <begin position="144"/>
        <end position="165"/>
    </location>
</feature>